<organism evidence="2 3">
    <name type="scientific">Armillaria gallica</name>
    <name type="common">Bulbous honey fungus</name>
    <name type="synonym">Armillaria bulbosa</name>
    <dbReference type="NCBI Taxonomy" id="47427"/>
    <lineage>
        <taxon>Eukaryota</taxon>
        <taxon>Fungi</taxon>
        <taxon>Dikarya</taxon>
        <taxon>Basidiomycota</taxon>
        <taxon>Agaricomycotina</taxon>
        <taxon>Agaricomycetes</taxon>
        <taxon>Agaricomycetidae</taxon>
        <taxon>Agaricales</taxon>
        <taxon>Marasmiineae</taxon>
        <taxon>Physalacriaceae</taxon>
        <taxon>Armillaria</taxon>
    </lineage>
</organism>
<dbReference type="AlphaFoldDB" id="A0A2H3CZ67"/>
<evidence type="ECO:0000256" key="1">
    <source>
        <dbReference type="SAM" id="MobiDB-lite"/>
    </source>
</evidence>
<dbReference type="STRING" id="47427.A0A2H3CZ67"/>
<keyword evidence="3" id="KW-1185">Reference proteome</keyword>
<name>A0A2H3CZ67_ARMGA</name>
<feature type="region of interest" description="Disordered" evidence="1">
    <location>
        <begin position="1"/>
        <end position="39"/>
    </location>
</feature>
<evidence type="ECO:0000313" key="2">
    <source>
        <dbReference type="EMBL" id="PBK84482.1"/>
    </source>
</evidence>
<dbReference type="EMBL" id="KZ293698">
    <property type="protein sequence ID" value="PBK84482.1"/>
    <property type="molecule type" value="Genomic_DNA"/>
</dbReference>
<dbReference type="Proteomes" id="UP000217790">
    <property type="component" value="Unassembled WGS sequence"/>
</dbReference>
<accession>A0A2H3CZ67</accession>
<reference evidence="3" key="1">
    <citation type="journal article" date="2017" name="Nat. Ecol. Evol.">
        <title>Genome expansion and lineage-specific genetic innovations in the forest pathogenic fungi Armillaria.</title>
        <authorList>
            <person name="Sipos G."/>
            <person name="Prasanna A.N."/>
            <person name="Walter M.C."/>
            <person name="O'Connor E."/>
            <person name="Balint B."/>
            <person name="Krizsan K."/>
            <person name="Kiss B."/>
            <person name="Hess J."/>
            <person name="Varga T."/>
            <person name="Slot J."/>
            <person name="Riley R."/>
            <person name="Boka B."/>
            <person name="Rigling D."/>
            <person name="Barry K."/>
            <person name="Lee J."/>
            <person name="Mihaltcheva S."/>
            <person name="LaButti K."/>
            <person name="Lipzen A."/>
            <person name="Waldron R."/>
            <person name="Moloney N.M."/>
            <person name="Sperisen C."/>
            <person name="Kredics L."/>
            <person name="Vagvoelgyi C."/>
            <person name="Patrignani A."/>
            <person name="Fitzpatrick D."/>
            <person name="Nagy I."/>
            <person name="Doyle S."/>
            <person name="Anderson J.B."/>
            <person name="Grigoriev I.V."/>
            <person name="Gueldener U."/>
            <person name="Muensterkoetter M."/>
            <person name="Nagy L.G."/>
        </authorList>
    </citation>
    <scope>NUCLEOTIDE SEQUENCE [LARGE SCALE GENOMIC DNA]</scope>
    <source>
        <strain evidence="3">Ar21-2</strain>
    </source>
</reference>
<dbReference type="InParanoid" id="A0A2H3CZ67"/>
<proteinExistence type="predicted"/>
<gene>
    <name evidence="2" type="ORF">ARMGADRAFT_1088487</name>
</gene>
<protein>
    <submittedName>
        <fullName evidence="2">Uncharacterized protein</fullName>
    </submittedName>
</protein>
<feature type="region of interest" description="Disordered" evidence="1">
    <location>
        <begin position="99"/>
        <end position="124"/>
    </location>
</feature>
<dbReference type="OrthoDB" id="3061310at2759"/>
<evidence type="ECO:0000313" key="3">
    <source>
        <dbReference type="Proteomes" id="UP000217790"/>
    </source>
</evidence>
<feature type="compositionally biased region" description="Polar residues" evidence="1">
    <location>
        <begin position="8"/>
        <end position="17"/>
    </location>
</feature>
<sequence length="209" mass="21968">MSFLMRVQLQSNSTPSHSAAKGKTPVKHKPSTVTLNADPTSLLSIGPVSNTCSMWNQTDTSFLAAGREPSSSAAPPKKKCKTKETNIVPLDASGSISNTFQSSLSPASGSTIPTSSQGNSSSLELHSKLNSLETQLQALHDHTQSLTTTVLTLQLPGDHRDICVDIANLQECVSDMSTIITGCFLEQHTAITGLTASACSVPSLTNTLN</sequence>